<protein>
    <recommendedName>
        <fullName evidence="6">UDP-glycosyltransferase</fullName>
    </recommendedName>
</protein>
<dbReference type="InterPro" id="IPR050271">
    <property type="entry name" value="UDP-glycosyltransferase"/>
</dbReference>
<gene>
    <name evidence="5" type="ORF">B5V51_13875</name>
</gene>
<accession>A0A2A4IU38</accession>
<evidence type="ECO:0000313" key="5">
    <source>
        <dbReference type="EMBL" id="PCG62692.1"/>
    </source>
</evidence>
<evidence type="ECO:0000256" key="2">
    <source>
        <dbReference type="ARBA" id="ARBA00022676"/>
    </source>
</evidence>
<dbReference type="PANTHER" id="PTHR48043">
    <property type="entry name" value="EG:EG0003.4 PROTEIN-RELATED"/>
    <property type="match status" value="1"/>
</dbReference>
<dbReference type="Pfam" id="PF00201">
    <property type="entry name" value="UDPGT"/>
    <property type="match status" value="1"/>
</dbReference>
<dbReference type="InterPro" id="IPR002213">
    <property type="entry name" value="UDP_glucos_trans"/>
</dbReference>
<sequence length="393" mass="44563">MHLFGIIIAIFAIQNVQSANILGIFPHVGKSHFLAFEPLLKDLARRGHQVTVVSFFPQNDPPANYTDVSLRKIAEVRKEAVNLQVFEKSNKLMNSLGLKMFLTQIFAFRPLSDLALNVCSGLVKFPPLAQVLQKHYDVVLVENFNSDCVLGLLHIYKIKAPVISLLSCPMMQWSASRIGLTDNPSFVPTITSQTSLISSFLERLENSAMYVYFKLWFRYAVQVKERAIIEKRFQRRIPDLDVLAKNISMMLVNTHHSLNGVRPLLPGVVEVGGMHLKNKISESIPHAEAQEWAAGGVESELQRYEVLTDEEIVQAAMCEEDKQDKDSSVEVLVSKKVSNSEAVGALNTALKWAEDNEFDSHEIMFLGRLRDRTFEMKCENYKQKNITDFFEKN</sequence>
<keyword evidence="4" id="KW-0732">Signal</keyword>
<evidence type="ECO:0000256" key="3">
    <source>
        <dbReference type="ARBA" id="ARBA00022679"/>
    </source>
</evidence>
<evidence type="ECO:0008006" key="6">
    <source>
        <dbReference type="Google" id="ProtNLM"/>
    </source>
</evidence>
<dbReference type="PANTHER" id="PTHR48043:SF145">
    <property type="entry name" value="FI06409P-RELATED"/>
    <property type="match status" value="1"/>
</dbReference>
<comment type="similarity">
    <text evidence="1">Belongs to the UDP-glycosyltransferase family.</text>
</comment>
<keyword evidence="2" id="KW-0328">Glycosyltransferase</keyword>
<comment type="caution">
    <text evidence="5">The sequence shown here is derived from an EMBL/GenBank/DDBJ whole genome shotgun (WGS) entry which is preliminary data.</text>
</comment>
<reference evidence="5" key="1">
    <citation type="submission" date="2017-09" db="EMBL/GenBank/DDBJ databases">
        <title>Contemporary evolution of a Lepidopteran species, Heliothis virescens, in response to modern agricultural practices.</title>
        <authorList>
            <person name="Fritz M.L."/>
            <person name="Deyonke A.M."/>
            <person name="Papanicolaou A."/>
            <person name="Micinski S."/>
            <person name="Westbrook J."/>
            <person name="Gould F."/>
        </authorList>
    </citation>
    <scope>NUCLEOTIDE SEQUENCE [LARGE SCALE GENOMIC DNA]</scope>
    <source>
        <strain evidence="5">HvINT-</strain>
        <tissue evidence="5">Whole body</tissue>
    </source>
</reference>
<dbReference type="EMBL" id="NWSH01008094">
    <property type="protein sequence ID" value="PCG62692.1"/>
    <property type="molecule type" value="Genomic_DNA"/>
</dbReference>
<feature type="chain" id="PRO_5012381695" description="UDP-glycosyltransferase" evidence="4">
    <location>
        <begin position="19"/>
        <end position="393"/>
    </location>
</feature>
<organism evidence="5">
    <name type="scientific">Heliothis virescens</name>
    <name type="common">Tobacco budworm moth</name>
    <dbReference type="NCBI Taxonomy" id="7102"/>
    <lineage>
        <taxon>Eukaryota</taxon>
        <taxon>Metazoa</taxon>
        <taxon>Ecdysozoa</taxon>
        <taxon>Arthropoda</taxon>
        <taxon>Hexapoda</taxon>
        <taxon>Insecta</taxon>
        <taxon>Pterygota</taxon>
        <taxon>Neoptera</taxon>
        <taxon>Endopterygota</taxon>
        <taxon>Lepidoptera</taxon>
        <taxon>Glossata</taxon>
        <taxon>Ditrysia</taxon>
        <taxon>Noctuoidea</taxon>
        <taxon>Noctuidae</taxon>
        <taxon>Heliothinae</taxon>
        <taxon>Heliothis</taxon>
    </lineage>
</organism>
<evidence type="ECO:0000256" key="4">
    <source>
        <dbReference type="SAM" id="SignalP"/>
    </source>
</evidence>
<dbReference type="GO" id="GO:0008194">
    <property type="term" value="F:UDP-glycosyltransferase activity"/>
    <property type="evidence" value="ECO:0007669"/>
    <property type="project" value="InterPro"/>
</dbReference>
<dbReference type="SUPFAM" id="SSF53756">
    <property type="entry name" value="UDP-Glycosyltransferase/glycogen phosphorylase"/>
    <property type="match status" value="1"/>
</dbReference>
<name>A0A2A4IU38_HELVI</name>
<keyword evidence="3" id="KW-0808">Transferase</keyword>
<evidence type="ECO:0000256" key="1">
    <source>
        <dbReference type="ARBA" id="ARBA00009995"/>
    </source>
</evidence>
<proteinExistence type="inferred from homology"/>
<dbReference type="AlphaFoldDB" id="A0A2A4IU38"/>
<feature type="signal peptide" evidence="4">
    <location>
        <begin position="1"/>
        <end position="18"/>
    </location>
</feature>